<evidence type="ECO:0000313" key="1">
    <source>
        <dbReference type="EMBL" id="CAJ1403934.1"/>
    </source>
</evidence>
<evidence type="ECO:0000313" key="2">
    <source>
        <dbReference type="Proteomes" id="UP001178507"/>
    </source>
</evidence>
<organism evidence="1 2">
    <name type="scientific">Effrenium voratum</name>
    <dbReference type="NCBI Taxonomy" id="2562239"/>
    <lineage>
        <taxon>Eukaryota</taxon>
        <taxon>Sar</taxon>
        <taxon>Alveolata</taxon>
        <taxon>Dinophyceae</taxon>
        <taxon>Suessiales</taxon>
        <taxon>Symbiodiniaceae</taxon>
        <taxon>Effrenium</taxon>
    </lineage>
</organism>
<reference evidence="1" key="1">
    <citation type="submission" date="2023-08" db="EMBL/GenBank/DDBJ databases">
        <authorList>
            <person name="Chen Y."/>
            <person name="Shah S."/>
            <person name="Dougan E. K."/>
            <person name="Thang M."/>
            <person name="Chan C."/>
        </authorList>
    </citation>
    <scope>NUCLEOTIDE SEQUENCE</scope>
</reference>
<keyword evidence="2" id="KW-1185">Reference proteome</keyword>
<accession>A0AA36JDZ9</accession>
<dbReference type="AlphaFoldDB" id="A0AA36JDZ9"/>
<dbReference type="Proteomes" id="UP001178507">
    <property type="component" value="Unassembled WGS sequence"/>
</dbReference>
<name>A0AA36JDZ9_9DINO</name>
<proteinExistence type="predicted"/>
<comment type="caution">
    <text evidence="1">The sequence shown here is derived from an EMBL/GenBank/DDBJ whole genome shotgun (WGS) entry which is preliminary data.</text>
</comment>
<dbReference type="EMBL" id="CAUJNA010003516">
    <property type="protein sequence ID" value="CAJ1403934.1"/>
    <property type="molecule type" value="Genomic_DNA"/>
</dbReference>
<protein>
    <submittedName>
        <fullName evidence="1">Uncharacterized protein</fullName>
    </submittedName>
</protein>
<sequence>MMWLLFSLLTLASASKIDWSKDQGCIIDESLKVTDMHFKNDQTRRPLLCIKANTTRNISNGTADLTVEYNPLYHKTLTFELCGSSHACPPSGVSQELCLGTVPWLLPGQLTASLELTGYTPGFSGLRVLACSYFLRWSVGATEVHV</sequence>
<gene>
    <name evidence="1" type="ORF">EVOR1521_LOCUS26495</name>
</gene>